<reference evidence="1 2" key="1">
    <citation type="submission" date="2024-02" db="EMBL/GenBank/DDBJ databases">
        <authorList>
            <person name="Chen Y."/>
            <person name="Shah S."/>
            <person name="Dougan E. K."/>
            <person name="Thang M."/>
            <person name="Chan C."/>
        </authorList>
    </citation>
    <scope>NUCLEOTIDE SEQUENCE [LARGE SCALE GENOMIC DNA]</scope>
</reference>
<dbReference type="Proteomes" id="UP001642484">
    <property type="component" value="Unassembled WGS sequence"/>
</dbReference>
<protein>
    <submittedName>
        <fullName evidence="1">Uncharacterized protein</fullName>
    </submittedName>
</protein>
<accession>A0ABP0J4J4</accession>
<name>A0ABP0J4J4_9DINO</name>
<keyword evidence="2" id="KW-1185">Reference proteome</keyword>
<dbReference type="EMBL" id="CAXAMN010004446">
    <property type="protein sequence ID" value="CAK9009144.1"/>
    <property type="molecule type" value="Genomic_DNA"/>
</dbReference>
<organism evidence="1 2">
    <name type="scientific">Durusdinium trenchii</name>
    <dbReference type="NCBI Taxonomy" id="1381693"/>
    <lineage>
        <taxon>Eukaryota</taxon>
        <taxon>Sar</taxon>
        <taxon>Alveolata</taxon>
        <taxon>Dinophyceae</taxon>
        <taxon>Suessiales</taxon>
        <taxon>Symbiodiniaceae</taxon>
        <taxon>Durusdinium</taxon>
    </lineage>
</organism>
<proteinExistence type="predicted"/>
<gene>
    <name evidence="1" type="ORF">CCMP2556_LOCUS9524</name>
</gene>
<comment type="caution">
    <text evidence="1">The sequence shown here is derived from an EMBL/GenBank/DDBJ whole genome shotgun (WGS) entry which is preliminary data.</text>
</comment>
<sequence length="110" mass="11936">MPITAEGADLEIVRKVNDIIEQYEAAARQLRELSRKPQVDGITGYHEFPSLAEVARLLRDPPKTPLSPNQEDALLRLSLGTNYEPAAVAVASRAGEVAKQTLGIQNVGCL</sequence>
<evidence type="ECO:0000313" key="2">
    <source>
        <dbReference type="Proteomes" id="UP001642484"/>
    </source>
</evidence>
<evidence type="ECO:0000313" key="1">
    <source>
        <dbReference type="EMBL" id="CAK9009144.1"/>
    </source>
</evidence>